<dbReference type="Pfam" id="PF07596">
    <property type="entry name" value="SBP_bac_10"/>
    <property type="match status" value="1"/>
</dbReference>
<keyword evidence="1" id="KW-0812">Transmembrane</keyword>
<dbReference type="Pfam" id="PF07963">
    <property type="entry name" value="N_methyl"/>
    <property type="match status" value="1"/>
</dbReference>
<dbReference type="Proteomes" id="UP000237819">
    <property type="component" value="Unassembled WGS sequence"/>
</dbReference>
<gene>
    <name evidence="4" type="ORF">C5Y93_23660</name>
    <name evidence="3" type="ORF">C5Y98_07080</name>
</gene>
<evidence type="ECO:0000259" key="2">
    <source>
        <dbReference type="Pfam" id="PF07596"/>
    </source>
</evidence>
<dbReference type="NCBIfam" id="TIGR02532">
    <property type="entry name" value="IV_pilin_GFxxxE"/>
    <property type="match status" value="1"/>
</dbReference>
<proteinExistence type="predicted"/>
<organism evidence="4 5">
    <name type="scientific">Blastopirellula marina</name>
    <dbReference type="NCBI Taxonomy" id="124"/>
    <lineage>
        <taxon>Bacteria</taxon>
        <taxon>Pseudomonadati</taxon>
        <taxon>Planctomycetota</taxon>
        <taxon>Planctomycetia</taxon>
        <taxon>Pirellulales</taxon>
        <taxon>Pirellulaceae</taxon>
        <taxon>Blastopirellula</taxon>
    </lineage>
</organism>
<evidence type="ECO:0000313" key="4">
    <source>
        <dbReference type="EMBL" id="PQO43640.1"/>
    </source>
</evidence>
<feature type="domain" description="DUF1559" evidence="2">
    <location>
        <begin position="78"/>
        <end position="307"/>
    </location>
</feature>
<accession>A0A2S8GH51</accession>
<dbReference type="InterPro" id="IPR012902">
    <property type="entry name" value="N_methyl_site"/>
</dbReference>
<feature type="transmembrane region" description="Helical" evidence="1">
    <location>
        <begin position="53"/>
        <end position="77"/>
    </location>
</feature>
<keyword evidence="1" id="KW-0472">Membrane</keyword>
<comment type="caution">
    <text evidence="4">The sequence shown here is derived from an EMBL/GenBank/DDBJ whole genome shotgun (WGS) entry which is preliminary data.</text>
</comment>
<evidence type="ECO:0000313" key="6">
    <source>
        <dbReference type="Proteomes" id="UP000239388"/>
    </source>
</evidence>
<protein>
    <recommendedName>
        <fullName evidence="2">DUF1559 domain-containing protein</fullName>
    </recommendedName>
</protein>
<dbReference type="Proteomes" id="UP000239388">
    <property type="component" value="Unassembled WGS sequence"/>
</dbReference>
<evidence type="ECO:0000256" key="1">
    <source>
        <dbReference type="SAM" id="Phobius"/>
    </source>
</evidence>
<dbReference type="SUPFAM" id="SSF54523">
    <property type="entry name" value="Pili subunits"/>
    <property type="match status" value="1"/>
</dbReference>
<reference evidence="5 6" key="1">
    <citation type="submission" date="2018-02" db="EMBL/GenBank/DDBJ databases">
        <title>Comparative genomes isolates from brazilian mangrove.</title>
        <authorList>
            <person name="Araujo J.E."/>
            <person name="Taketani R.G."/>
            <person name="Silva M.C.P."/>
            <person name="Loureco M.V."/>
            <person name="Andreote F.D."/>
        </authorList>
    </citation>
    <scope>NUCLEOTIDE SEQUENCE [LARGE SCALE GENOMIC DNA]</scope>
    <source>
        <strain evidence="3 6">NAP PRIS-MGV</strain>
        <strain evidence="4 5">Nap-Phe MGV</strain>
    </source>
</reference>
<dbReference type="Gene3D" id="3.30.700.10">
    <property type="entry name" value="Glycoprotein, Type 4 Pilin"/>
    <property type="match status" value="1"/>
</dbReference>
<dbReference type="InterPro" id="IPR011453">
    <property type="entry name" value="DUF1559"/>
</dbReference>
<dbReference type="PANTHER" id="PTHR30093">
    <property type="entry name" value="GENERAL SECRETION PATHWAY PROTEIN G"/>
    <property type="match status" value="1"/>
</dbReference>
<evidence type="ECO:0000313" key="5">
    <source>
        <dbReference type="Proteomes" id="UP000237819"/>
    </source>
</evidence>
<keyword evidence="1" id="KW-1133">Transmembrane helix</keyword>
<evidence type="ECO:0000313" key="3">
    <source>
        <dbReference type="EMBL" id="PQO40070.1"/>
    </source>
</evidence>
<sequence length="325" mass="35284">MNLAARFINRFAQILVARESVGSQNSCGLGDPIGLIFYFLGDPAMNLKRLRSAFTLVELLVVIAIIGVLIALLLPAVQQARAAARRMEAMNKLKQIGLATHNFHDVFGDLPPSIVTNTGLKYNRGSALLLITPYVEQTALGRKAFDTGDFYGAYREPMPLYVNPTDWTNNSSPTLEDGGWGTYGVTGFAANYQALGHLSSSEDKTKSFASITDGTTNTLFFAEKFTKCETSTLYYNIWAYGDASWYEWNPIFAAYITGTASKFQVNPTTGVPGATCNPKLAQSPRSSGILVSLGDGSCRHLAATIEDTVWWSLCTPDAGEVVSID</sequence>
<name>A0A2S8GH51_9BACT</name>
<dbReference type="EMBL" id="PUIB01000010">
    <property type="protein sequence ID" value="PQO40070.1"/>
    <property type="molecule type" value="Genomic_DNA"/>
</dbReference>
<dbReference type="AlphaFoldDB" id="A0A2S8GH51"/>
<dbReference type="PANTHER" id="PTHR30093:SF2">
    <property type="entry name" value="TYPE II SECRETION SYSTEM PROTEIN H"/>
    <property type="match status" value="1"/>
</dbReference>
<dbReference type="InterPro" id="IPR045584">
    <property type="entry name" value="Pilin-like"/>
</dbReference>
<dbReference type="EMBL" id="PUHZ01000023">
    <property type="protein sequence ID" value="PQO43640.1"/>
    <property type="molecule type" value="Genomic_DNA"/>
</dbReference>